<evidence type="ECO:0000256" key="1">
    <source>
        <dbReference type="SAM" id="MobiDB-lite"/>
    </source>
</evidence>
<dbReference type="CDD" id="cd22160">
    <property type="entry name" value="F-box_AtFBL13-like"/>
    <property type="match status" value="1"/>
</dbReference>
<dbReference type="AlphaFoldDB" id="A0AAV0JTS8"/>
<feature type="domain" description="F-box" evidence="2">
    <location>
        <begin position="31"/>
        <end position="69"/>
    </location>
</feature>
<dbReference type="PANTHER" id="PTHR34223:SF51">
    <property type="entry name" value="OS06G0556300 PROTEIN"/>
    <property type="match status" value="1"/>
</dbReference>
<keyword evidence="4" id="KW-1185">Reference proteome</keyword>
<dbReference type="PANTHER" id="PTHR34223">
    <property type="entry name" value="OS11G0201299 PROTEIN"/>
    <property type="match status" value="1"/>
</dbReference>
<dbReference type="Gene3D" id="3.80.10.10">
    <property type="entry name" value="Ribonuclease Inhibitor"/>
    <property type="match status" value="1"/>
</dbReference>
<dbReference type="InterPro" id="IPR053781">
    <property type="entry name" value="F-box_AtFBL13-like"/>
</dbReference>
<reference evidence="3" key="1">
    <citation type="submission" date="2022-08" db="EMBL/GenBank/DDBJ databases">
        <authorList>
            <person name="Gutierrez-Valencia J."/>
        </authorList>
    </citation>
    <scope>NUCLEOTIDE SEQUENCE</scope>
</reference>
<evidence type="ECO:0000313" key="4">
    <source>
        <dbReference type="Proteomes" id="UP001154282"/>
    </source>
</evidence>
<feature type="compositionally biased region" description="Low complexity" evidence="1">
    <location>
        <begin position="1"/>
        <end position="10"/>
    </location>
</feature>
<evidence type="ECO:0000313" key="3">
    <source>
        <dbReference type="EMBL" id="CAI0413378.1"/>
    </source>
</evidence>
<dbReference type="Proteomes" id="UP001154282">
    <property type="component" value="Unassembled WGS sequence"/>
</dbReference>
<proteinExistence type="predicted"/>
<gene>
    <name evidence="3" type="ORF">LITE_LOCUS15916</name>
</gene>
<evidence type="ECO:0000259" key="2">
    <source>
        <dbReference type="Pfam" id="PF00646"/>
    </source>
</evidence>
<dbReference type="EMBL" id="CAMGYJ010000005">
    <property type="protein sequence ID" value="CAI0413378.1"/>
    <property type="molecule type" value="Genomic_DNA"/>
</dbReference>
<dbReference type="InterPro" id="IPR032675">
    <property type="entry name" value="LRR_dom_sf"/>
</dbReference>
<dbReference type="InterPro" id="IPR053197">
    <property type="entry name" value="F-box_SCFL_complex_component"/>
</dbReference>
<protein>
    <recommendedName>
        <fullName evidence="2">F-box domain-containing protein</fullName>
    </recommendedName>
</protein>
<accession>A0AAV0JTS8</accession>
<name>A0AAV0JTS8_9ROSI</name>
<dbReference type="Pfam" id="PF00646">
    <property type="entry name" value="F-box"/>
    <property type="match status" value="1"/>
</dbReference>
<dbReference type="SUPFAM" id="SSF81383">
    <property type="entry name" value="F-box domain"/>
    <property type="match status" value="1"/>
</dbReference>
<sequence length="383" mass="43733">MNNNDNNSSSCESGKAVKRIPEGDDTATDRLSHLPDFIIHHILSFLETKWAVQTSVLSRSWRSAWKHVPVINLHSLRFREPSSFRRFVDNVLSLRHPFKVHEMIFILEEDDEEEDVRFIAKVAEYALSHGTQHLVFELTGVWSYQKEDICKFSNLFGTISNCDLKTLTLELYGVGIDSGFESYGFPMLTTLKLGQCLLASDKDGVFDPFSILPCLENLVLSHCNHLDRGYLGHVSRLKISGLRLLRLKLDSVWSTSLEIFAPRLKSFRFHHDMGELKFSKLSFPILDHAVIQIDDESSFMEEDKERLMDCVITLFQGLSNATTLLLDSRTVEVLTIIPEIIEQRPSPFTRLKTLIVKADSVPYTLLNYFLKGSSSTKPTLEFV</sequence>
<dbReference type="InterPro" id="IPR036047">
    <property type="entry name" value="F-box-like_dom_sf"/>
</dbReference>
<organism evidence="3 4">
    <name type="scientific">Linum tenue</name>
    <dbReference type="NCBI Taxonomy" id="586396"/>
    <lineage>
        <taxon>Eukaryota</taxon>
        <taxon>Viridiplantae</taxon>
        <taxon>Streptophyta</taxon>
        <taxon>Embryophyta</taxon>
        <taxon>Tracheophyta</taxon>
        <taxon>Spermatophyta</taxon>
        <taxon>Magnoliopsida</taxon>
        <taxon>eudicotyledons</taxon>
        <taxon>Gunneridae</taxon>
        <taxon>Pentapetalae</taxon>
        <taxon>rosids</taxon>
        <taxon>fabids</taxon>
        <taxon>Malpighiales</taxon>
        <taxon>Linaceae</taxon>
        <taxon>Linum</taxon>
    </lineage>
</organism>
<dbReference type="InterPro" id="IPR001810">
    <property type="entry name" value="F-box_dom"/>
</dbReference>
<feature type="region of interest" description="Disordered" evidence="1">
    <location>
        <begin position="1"/>
        <end position="22"/>
    </location>
</feature>
<comment type="caution">
    <text evidence="3">The sequence shown here is derived from an EMBL/GenBank/DDBJ whole genome shotgun (WGS) entry which is preliminary data.</text>
</comment>